<gene>
    <name evidence="2" type="ordered locus">Acid345_4611</name>
</gene>
<reference evidence="2 3" key="1">
    <citation type="journal article" date="2009" name="Appl. Environ. Microbiol.">
        <title>Three genomes from the phylum Acidobacteria provide insight into the lifestyles of these microorganisms in soils.</title>
        <authorList>
            <person name="Ward N.L."/>
            <person name="Challacombe J.F."/>
            <person name="Janssen P.H."/>
            <person name="Henrissat B."/>
            <person name="Coutinho P.M."/>
            <person name="Wu M."/>
            <person name="Xie G."/>
            <person name="Haft D.H."/>
            <person name="Sait M."/>
            <person name="Badger J."/>
            <person name="Barabote R.D."/>
            <person name="Bradley B."/>
            <person name="Brettin T.S."/>
            <person name="Brinkac L.M."/>
            <person name="Bruce D."/>
            <person name="Creasy T."/>
            <person name="Daugherty S.C."/>
            <person name="Davidsen T.M."/>
            <person name="DeBoy R.T."/>
            <person name="Detter J.C."/>
            <person name="Dodson R.J."/>
            <person name="Durkin A.S."/>
            <person name="Ganapathy A."/>
            <person name="Gwinn-Giglio M."/>
            <person name="Han C.S."/>
            <person name="Khouri H."/>
            <person name="Kiss H."/>
            <person name="Kothari S.P."/>
            <person name="Madupu R."/>
            <person name="Nelson K.E."/>
            <person name="Nelson W.C."/>
            <person name="Paulsen I."/>
            <person name="Penn K."/>
            <person name="Ren Q."/>
            <person name="Rosovitz M.J."/>
            <person name="Selengut J.D."/>
            <person name="Shrivastava S."/>
            <person name="Sullivan S.A."/>
            <person name="Tapia R."/>
            <person name="Thompson L.S."/>
            <person name="Watkins K.L."/>
            <person name="Yang Q."/>
            <person name="Yu C."/>
            <person name="Zafar N."/>
            <person name="Zhou L."/>
            <person name="Kuske C.R."/>
        </authorList>
    </citation>
    <scope>NUCLEOTIDE SEQUENCE [LARGE SCALE GENOMIC DNA]</scope>
    <source>
        <strain evidence="2 3">Ellin345</strain>
    </source>
</reference>
<dbReference type="Gene3D" id="3.30.750.24">
    <property type="entry name" value="STAS domain"/>
    <property type="match status" value="1"/>
</dbReference>
<dbReference type="CDD" id="cd07043">
    <property type="entry name" value="STAS_anti-anti-sigma_factors"/>
    <property type="match status" value="1"/>
</dbReference>
<feature type="domain" description="STAS" evidence="1">
    <location>
        <begin position="1"/>
        <end position="106"/>
    </location>
</feature>
<dbReference type="Pfam" id="PF01740">
    <property type="entry name" value="STAS"/>
    <property type="match status" value="1"/>
</dbReference>
<dbReference type="SUPFAM" id="SSF52091">
    <property type="entry name" value="SpoIIaa-like"/>
    <property type="match status" value="1"/>
</dbReference>
<dbReference type="PANTHER" id="PTHR33495">
    <property type="entry name" value="ANTI-SIGMA FACTOR ANTAGONIST TM_1081-RELATED-RELATED"/>
    <property type="match status" value="1"/>
</dbReference>
<dbReference type="PANTHER" id="PTHR33495:SF2">
    <property type="entry name" value="ANTI-SIGMA FACTOR ANTAGONIST TM_1081-RELATED"/>
    <property type="match status" value="1"/>
</dbReference>
<dbReference type="InterPro" id="IPR002645">
    <property type="entry name" value="STAS_dom"/>
</dbReference>
<name>Q1IHN9_KORVE</name>
<keyword evidence="3" id="KW-1185">Reference proteome</keyword>
<evidence type="ECO:0000259" key="1">
    <source>
        <dbReference type="PROSITE" id="PS50801"/>
    </source>
</evidence>
<accession>Q1IHN9</accession>
<dbReference type="KEGG" id="aba:Acid345_4611"/>
<evidence type="ECO:0000313" key="3">
    <source>
        <dbReference type="Proteomes" id="UP000002432"/>
    </source>
</evidence>
<dbReference type="RefSeq" id="WP_011525408.1">
    <property type="nucleotide sequence ID" value="NC_008009.1"/>
</dbReference>
<dbReference type="EMBL" id="CP000360">
    <property type="protein sequence ID" value="ABF43611.1"/>
    <property type="molecule type" value="Genomic_DNA"/>
</dbReference>
<sequence length="153" mass="17007">METSRPVVVKRIPERLNSPAAKKFLNEVEPFLRSDRPQLVFDLSQVKQMDAAGVDMLLHCLNETMKRDGDVKLASLSPQAAVVLEMTRTERLFEIYQNSADAVRSFSSFLPNALKHSYAHSYASFAPTTPIAFPMGNVQLPLPENNDGTENAA</sequence>
<proteinExistence type="predicted"/>
<dbReference type="EnsemblBacteria" id="ABF43611">
    <property type="protein sequence ID" value="ABF43611"/>
    <property type="gene ID" value="Acid345_4611"/>
</dbReference>
<dbReference type="OrthoDB" id="122581at2"/>
<dbReference type="InterPro" id="IPR036513">
    <property type="entry name" value="STAS_dom_sf"/>
</dbReference>
<dbReference type="Proteomes" id="UP000002432">
    <property type="component" value="Chromosome"/>
</dbReference>
<evidence type="ECO:0000313" key="2">
    <source>
        <dbReference type="EMBL" id="ABF43611.1"/>
    </source>
</evidence>
<dbReference type="GO" id="GO:0043856">
    <property type="term" value="F:anti-sigma factor antagonist activity"/>
    <property type="evidence" value="ECO:0007669"/>
    <property type="project" value="TreeGrafter"/>
</dbReference>
<dbReference type="STRING" id="204669.Acid345_4611"/>
<dbReference type="PROSITE" id="PS50801">
    <property type="entry name" value="STAS"/>
    <property type="match status" value="1"/>
</dbReference>
<protein>
    <submittedName>
        <fullName evidence="2">Anti-sigma-factor antagonist</fullName>
    </submittedName>
</protein>
<dbReference type="HOGENOM" id="CLU_1710869_0_0_0"/>
<dbReference type="eggNOG" id="COG1366">
    <property type="taxonomic scope" value="Bacteria"/>
</dbReference>
<dbReference type="AlphaFoldDB" id="Q1IHN9"/>
<organism evidence="2 3">
    <name type="scientific">Koribacter versatilis (strain Ellin345)</name>
    <dbReference type="NCBI Taxonomy" id="204669"/>
    <lineage>
        <taxon>Bacteria</taxon>
        <taxon>Pseudomonadati</taxon>
        <taxon>Acidobacteriota</taxon>
        <taxon>Terriglobia</taxon>
        <taxon>Terriglobales</taxon>
        <taxon>Candidatus Korobacteraceae</taxon>
        <taxon>Candidatus Korobacter</taxon>
    </lineage>
</organism>